<dbReference type="SUPFAM" id="SSF101941">
    <property type="entry name" value="NAC domain"/>
    <property type="match status" value="1"/>
</dbReference>
<feature type="compositionally biased region" description="Polar residues" evidence="5">
    <location>
        <begin position="12"/>
        <end position="21"/>
    </location>
</feature>
<organism evidence="7 8">
    <name type="scientific">Striga asiatica</name>
    <name type="common">Asiatic witchweed</name>
    <name type="synonym">Buchnera asiatica</name>
    <dbReference type="NCBI Taxonomy" id="4170"/>
    <lineage>
        <taxon>Eukaryota</taxon>
        <taxon>Viridiplantae</taxon>
        <taxon>Streptophyta</taxon>
        <taxon>Embryophyta</taxon>
        <taxon>Tracheophyta</taxon>
        <taxon>Spermatophyta</taxon>
        <taxon>Magnoliopsida</taxon>
        <taxon>eudicotyledons</taxon>
        <taxon>Gunneridae</taxon>
        <taxon>Pentapetalae</taxon>
        <taxon>asterids</taxon>
        <taxon>lamiids</taxon>
        <taxon>Lamiales</taxon>
        <taxon>Orobanchaceae</taxon>
        <taxon>Buchnereae</taxon>
        <taxon>Striga</taxon>
    </lineage>
</organism>
<accession>A0A5A7Q802</accession>
<dbReference type="Gene3D" id="2.170.150.80">
    <property type="entry name" value="NAC domain"/>
    <property type="match status" value="1"/>
</dbReference>
<dbReference type="InterPro" id="IPR036093">
    <property type="entry name" value="NAC_dom_sf"/>
</dbReference>
<evidence type="ECO:0000313" key="7">
    <source>
        <dbReference type="EMBL" id="GER41088.1"/>
    </source>
</evidence>
<feature type="domain" description="NAC" evidence="6">
    <location>
        <begin position="23"/>
        <end position="179"/>
    </location>
</feature>
<evidence type="ECO:0000256" key="3">
    <source>
        <dbReference type="ARBA" id="ARBA00023163"/>
    </source>
</evidence>
<comment type="caution">
    <text evidence="7">The sequence shown here is derived from an EMBL/GenBank/DDBJ whole genome shotgun (WGS) entry which is preliminary data.</text>
</comment>
<dbReference type="PANTHER" id="PTHR31719">
    <property type="entry name" value="NAC TRANSCRIPTION FACTOR 56"/>
    <property type="match status" value="1"/>
</dbReference>
<keyword evidence="2" id="KW-0238">DNA-binding</keyword>
<keyword evidence="1" id="KW-0805">Transcription regulation</keyword>
<evidence type="ECO:0000256" key="1">
    <source>
        <dbReference type="ARBA" id="ARBA00023015"/>
    </source>
</evidence>
<dbReference type="InterPro" id="IPR003441">
    <property type="entry name" value="NAC-dom"/>
</dbReference>
<name>A0A5A7Q802_STRAF</name>
<dbReference type="Pfam" id="PF02365">
    <property type="entry name" value="NAM"/>
    <property type="match status" value="1"/>
</dbReference>
<dbReference type="GO" id="GO:0003677">
    <property type="term" value="F:DNA binding"/>
    <property type="evidence" value="ECO:0007669"/>
    <property type="project" value="UniProtKB-KW"/>
</dbReference>
<protein>
    <submittedName>
        <fullName evidence="7">NAC domain-containing protein</fullName>
    </submittedName>
</protein>
<gene>
    <name evidence="7" type="ORF">STAS_17795</name>
</gene>
<dbReference type="PROSITE" id="PS51005">
    <property type="entry name" value="NAC"/>
    <property type="match status" value="1"/>
</dbReference>
<keyword evidence="3" id="KW-0804">Transcription</keyword>
<dbReference type="GO" id="GO:0006355">
    <property type="term" value="P:regulation of DNA-templated transcription"/>
    <property type="evidence" value="ECO:0007669"/>
    <property type="project" value="InterPro"/>
</dbReference>
<evidence type="ECO:0000256" key="4">
    <source>
        <dbReference type="ARBA" id="ARBA00023242"/>
    </source>
</evidence>
<evidence type="ECO:0000259" key="6">
    <source>
        <dbReference type="PROSITE" id="PS51005"/>
    </source>
</evidence>
<keyword evidence="4" id="KW-0539">Nucleus</keyword>
<dbReference type="Proteomes" id="UP000325081">
    <property type="component" value="Unassembled WGS sequence"/>
</dbReference>
<evidence type="ECO:0000313" key="8">
    <source>
        <dbReference type="Proteomes" id="UP000325081"/>
    </source>
</evidence>
<feature type="compositionally biased region" description="Basic and acidic residues" evidence="5">
    <location>
        <begin position="1"/>
        <end position="10"/>
    </location>
</feature>
<evidence type="ECO:0000256" key="5">
    <source>
        <dbReference type="SAM" id="MobiDB-lite"/>
    </source>
</evidence>
<proteinExistence type="predicted"/>
<evidence type="ECO:0000256" key="2">
    <source>
        <dbReference type="ARBA" id="ARBA00023125"/>
    </source>
</evidence>
<reference evidence="8" key="1">
    <citation type="journal article" date="2019" name="Curr. Biol.">
        <title>Genome Sequence of Striga asiatica Provides Insight into the Evolution of Plant Parasitism.</title>
        <authorList>
            <person name="Yoshida S."/>
            <person name="Kim S."/>
            <person name="Wafula E.K."/>
            <person name="Tanskanen J."/>
            <person name="Kim Y.M."/>
            <person name="Honaas L."/>
            <person name="Yang Z."/>
            <person name="Spallek T."/>
            <person name="Conn C.E."/>
            <person name="Ichihashi Y."/>
            <person name="Cheong K."/>
            <person name="Cui S."/>
            <person name="Der J.P."/>
            <person name="Gundlach H."/>
            <person name="Jiao Y."/>
            <person name="Hori C."/>
            <person name="Ishida J.K."/>
            <person name="Kasahara H."/>
            <person name="Kiba T."/>
            <person name="Kim M.S."/>
            <person name="Koo N."/>
            <person name="Laohavisit A."/>
            <person name="Lee Y.H."/>
            <person name="Lumba S."/>
            <person name="McCourt P."/>
            <person name="Mortimer J.C."/>
            <person name="Mutuku J.M."/>
            <person name="Nomura T."/>
            <person name="Sasaki-Sekimoto Y."/>
            <person name="Seto Y."/>
            <person name="Wang Y."/>
            <person name="Wakatake T."/>
            <person name="Sakakibara H."/>
            <person name="Demura T."/>
            <person name="Yamaguchi S."/>
            <person name="Yoneyama K."/>
            <person name="Manabe R.I."/>
            <person name="Nelson D.C."/>
            <person name="Schulman A.H."/>
            <person name="Timko M.P."/>
            <person name="dePamphilis C.W."/>
            <person name="Choi D."/>
            <person name="Shirasu K."/>
        </authorList>
    </citation>
    <scope>NUCLEOTIDE SEQUENCE [LARGE SCALE GENOMIC DNA]</scope>
    <source>
        <strain evidence="8">cv. UVA1</strain>
    </source>
</reference>
<dbReference type="EMBL" id="BKCP01006071">
    <property type="protein sequence ID" value="GER41088.1"/>
    <property type="molecule type" value="Genomic_DNA"/>
</dbReference>
<dbReference type="AlphaFoldDB" id="A0A5A7Q802"/>
<sequence length="338" mass="38317">MEVEVGDRTHGVASTSSNQRSRFPPGYRFMPTDQELIVDYLAKKVNNEPIPVAEMNEVILYDSPPYLLAENYPQLGDKEWYFFTPRDRKYPNGNRPSRSVEEVGYWKATGADRAIFSANGEIIGRKKALLDDWVLCRIYQKPKRSKKKQTDADDRVADEEDLESPFFSENNEIKEIEAHETNELVIMDQVTLNAIQDNSSILMNNSFIRNVDGYHHHYHHQAPDNIYINNPYTIFDHGVANPITADPIAGHVSLYGQHGSLVNHGMFYAPQFVANQQPNIVGNDSMGILLFNQYRTNSYDSLDDYSSDVNVDIKFADGCINGDEGHAPYDGGVQKPDC</sequence>
<dbReference type="PANTHER" id="PTHR31719:SF213">
    <property type="entry name" value="NAC DOMAIN-CONTAINING PROTEIN"/>
    <property type="match status" value="1"/>
</dbReference>
<feature type="region of interest" description="Disordered" evidence="5">
    <location>
        <begin position="1"/>
        <end position="25"/>
    </location>
</feature>
<keyword evidence="8" id="KW-1185">Reference proteome</keyword>
<dbReference type="OrthoDB" id="1727057at2759"/>